<protein>
    <submittedName>
        <fullName evidence="3">SWIM zinc finger family protein</fullName>
    </submittedName>
</protein>
<feature type="domain" description="SWIM-type" evidence="2">
    <location>
        <begin position="44"/>
        <end position="82"/>
    </location>
</feature>
<gene>
    <name evidence="3" type="ORF">H9723_02100</name>
</gene>
<evidence type="ECO:0000259" key="2">
    <source>
        <dbReference type="PROSITE" id="PS50966"/>
    </source>
</evidence>
<name>A0A9D2G7X5_9FIRM</name>
<evidence type="ECO:0000313" key="3">
    <source>
        <dbReference type="EMBL" id="HIZ74025.1"/>
    </source>
</evidence>
<evidence type="ECO:0000313" key="4">
    <source>
        <dbReference type="Proteomes" id="UP000824116"/>
    </source>
</evidence>
<dbReference type="AlphaFoldDB" id="A0A9D2G7X5"/>
<dbReference type="EMBL" id="DXAY01000046">
    <property type="protein sequence ID" value="HIZ74025.1"/>
    <property type="molecule type" value="Genomic_DNA"/>
</dbReference>
<dbReference type="Proteomes" id="UP000824116">
    <property type="component" value="Unassembled WGS sequence"/>
</dbReference>
<keyword evidence="1" id="KW-0862">Zinc</keyword>
<dbReference type="PROSITE" id="PS50966">
    <property type="entry name" value="ZF_SWIM"/>
    <property type="match status" value="1"/>
</dbReference>
<dbReference type="Pfam" id="PF04434">
    <property type="entry name" value="SWIM"/>
    <property type="match status" value="1"/>
</dbReference>
<keyword evidence="1" id="KW-0863">Zinc-finger</keyword>
<proteinExistence type="predicted"/>
<dbReference type="GO" id="GO:0008270">
    <property type="term" value="F:zinc ion binding"/>
    <property type="evidence" value="ECO:0007669"/>
    <property type="project" value="UniProtKB-KW"/>
</dbReference>
<reference evidence="3" key="2">
    <citation type="submission" date="2021-04" db="EMBL/GenBank/DDBJ databases">
        <authorList>
            <person name="Gilroy R."/>
        </authorList>
    </citation>
    <scope>NUCLEOTIDE SEQUENCE</scope>
    <source>
        <strain evidence="3">CHK196-3914</strain>
    </source>
</reference>
<comment type="caution">
    <text evidence="3">The sequence shown here is derived from an EMBL/GenBank/DDBJ whole genome shotgun (WGS) entry which is preliminary data.</text>
</comment>
<reference evidence="3" key="1">
    <citation type="journal article" date="2021" name="PeerJ">
        <title>Extensive microbial diversity within the chicken gut microbiome revealed by metagenomics and culture.</title>
        <authorList>
            <person name="Gilroy R."/>
            <person name="Ravi A."/>
            <person name="Getino M."/>
            <person name="Pursley I."/>
            <person name="Horton D.L."/>
            <person name="Alikhan N.F."/>
            <person name="Baker D."/>
            <person name="Gharbi K."/>
            <person name="Hall N."/>
            <person name="Watson M."/>
            <person name="Adriaenssens E.M."/>
            <person name="Foster-Nyarko E."/>
            <person name="Jarju S."/>
            <person name="Secka A."/>
            <person name="Antonio M."/>
            <person name="Oren A."/>
            <person name="Chaudhuri R.R."/>
            <person name="La Ragione R."/>
            <person name="Hildebrand F."/>
            <person name="Pallen M.J."/>
        </authorList>
    </citation>
    <scope>NUCLEOTIDE SEQUENCE</scope>
    <source>
        <strain evidence="3">CHK196-3914</strain>
    </source>
</reference>
<keyword evidence="1" id="KW-0479">Metal-binding</keyword>
<organism evidence="3 4">
    <name type="scientific">Candidatus Mediterraneibacter stercoravium</name>
    <dbReference type="NCBI Taxonomy" id="2838685"/>
    <lineage>
        <taxon>Bacteria</taxon>
        <taxon>Bacillati</taxon>
        <taxon>Bacillota</taxon>
        <taxon>Clostridia</taxon>
        <taxon>Lachnospirales</taxon>
        <taxon>Lachnospiraceae</taxon>
        <taxon>Mediterraneibacter</taxon>
    </lineage>
</organism>
<sequence>MNWKSRFAKHILERGYNYYCMDAVENLDISEELVRADVSGTEDYEVEISLENGEITDMYCSCPYAEDGRNCKHMAAVLYEWEDARQEYEQDESALFIQAHTAEAFRKKQDAIQALVEQADISIVKSYLVSALAENEKTLLRFYSAVCGGEQEEDVRSYTRQVDRIVRSYLGRNGYIEYHRTGRFIMELGEILDNDVKRMMDNRHYRSAFQLMNHIFVLIGEVDMDDSDGGTGILADEIYDLWTKLLEQAGADEKRKMFQWFTEHLDGSVIDYLEEYIERILMEGFSEKEYMPQKLSFVEDMLDKAEKSESDWSRSYAVGKWALKYLNLLEQQKASRTDMEKFCRQHWENSSVRRYYIDLCMKAKDYDLALEALDESLVLDKEYAGLLADYADKKKEIYLLQGDQDAYVKQLWDLVLRYRPGELKVYKELKAQYAEEEWTQEREKIFQALPRYTDVNELYKEEGLYDRLLSSVLRSPALYQLERYEDVLKAEYPEQLLDKYREELEKMAFRTSNRKTYQEIAGLLRRMKKIKGGSRIVSDILADWKEKYRNRPAMMDELSSL</sequence>
<accession>A0A9D2G7X5</accession>
<evidence type="ECO:0000256" key="1">
    <source>
        <dbReference type="PROSITE-ProRule" id="PRU00325"/>
    </source>
</evidence>
<dbReference type="InterPro" id="IPR007527">
    <property type="entry name" value="Znf_SWIM"/>
</dbReference>